<protein>
    <submittedName>
        <fullName evidence="1">Uncharacterized protein</fullName>
    </submittedName>
</protein>
<evidence type="ECO:0000313" key="1">
    <source>
        <dbReference type="EnsemblFungi" id="FOXG_00897P0"/>
    </source>
</evidence>
<name>A0A0D2XAI1_FUSOF</name>
<sequence length="112" mass="12349">MSLPICMIEMRSWMKLGWIVSIPLSILPSLTAPWHPVVLVCTSTAHLVLIMHAGGMFAEMFQISVHLTEPQVAMSDPAVDRICNLAETLGMTAFVAGFETTYHKEIAVDHLV</sequence>
<accession>A0A0D2XAI1</accession>
<dbReference type="AlphaFoldDB" id="A0A0D2XAI1"/>
<dbReference type="Proteomes" id="UP000002489">
    <property type="component" value="Unassembled WGS sequence"/>
</dbReference>
<reference evidence="1" key="2">
    <citation type="submission" date="2025-08" db="UniProtKB">
        <authorList>
            <consortium name="EnsemblFungi"/>
        </authorList>
    </citation>
    <scope>IDENTIFICATION</scope>
    <source>
        <strain evidence="1">4287 / CBS 123668 / FGSC 9935 / NRRL 34936</strain>
    </source>
</reference>
<reference evidence="2" key="1">
    <citation type="journal article" date="2012" name="Mol. Plant Microbe Interact.">
        <title>A highly conserved effector in Fusarium oxysporum is required for full virulence on Arabidopsis.</title>
        <authorList>
            <person name="Thatcher L.F."/>
            <person name="Gardiner D.M."/>
            <person name="Kazan K."/>
            <person name="Manners J."/>
        </authorList>
    </citation>
    <scope>NUCLEOTIDE SEQUENCE [LARGE SCALE GENOMIC DNA]</scope>
    <source>
        <strain evidence="2">Fo5176</strain>
    </source>
</reference>
<evidence type="ECO:0000313" key="2">
    <source>
        <dbReference type="Proteomes" id="UP000002489"/>
    </source>
</evidence>
<organism evidence="1 2">
    <name type="scientific">Fusarium oxysporum (strain Fo5176)</name>
    <name type="common">Fusarium vascular wilt</name>
    <dbReference type="NCBI Taxonomy" id="660025"/>
    <lineage>
        <taxon>Eukaryota</taxon>
        <taxon>Fungi</taxon>
        <taxon>Dikarya</taxon>
        <taxon>Ascomycota</taxon>
        <taxon>Pezizomycotina</taxon>
        <taxon>Sordariomycetes</taxon>
        <taxon>Hypocreomycetidae</taxon>
        <taxon>Hypocreales</taxon>
        <taxon>Nectriaceae</taxon>
        <taxon>Fusarium</taxon>
        <taxon>Fusarium oxysporum species complex</taxon>
    </lineage>
</organism>
<proteinExistence type="predicted"/>
<dbReference type="EnsemblFungi" id="FOXG_00897T0">
    <property type="protein sequence ID" value="FOXG_00897P0"/>
    <property type="gene ID" value="FOXG_00897"/>
</dbReference>